<dbReference type="SUPFAM" id="SSF52833">
    <property type="entry name" value="Thioredoxin-like"/>
    <property type="match status" value="1"/>
</dbReference>
<dbReference type="HOGENOM" id="CLU_009665_9_2_1"/>
<comment type="similarity">
    <text evidence="1">Belongs to the PheA/TfdB FAD monooxygenase family.</text>
</comment>
<dbReference type="Gene3D" id="3.50.50.60">
    <property type="entry name" value="FAD/NAD(P)-binding domain"/>
    <property type="match status" value="1"/>
</dbReference>
<evidence type="ECO:0000256" key="2">
    <source>
        <dbReference type="ARBA" id="ARBA00022630"/>
    </source>
</evidence>
<dbReference type="InterPro" id="IPR036188">
    <property type="entry name" value="FAD/NAD-bd_sf"/>
</dbReference>
<protein>
    <submittedName>
        <fullName evidence="7">FAD binding domain-containing protein</fullName>
        <ecNumber evidence="7">1.14.13.20</ecNumber>
    </submittedName>
</protein>
<dbReference type="SUPFAM" id="SSF54373">
    <property type="entry name" value="FAD-linked reductases, C-terminal domain"/>
    <property type="match status" value="1"/>
</dbReference>
<dbReference type="Pfam" id="PF01494">
    <property type="entry name" value="FAD_binding_3"/>
    <property type="match status" value="1"/>
</dbReference>
<dbReference type="PANTHER" id="PTHR43004">
    <property type="entry name" value="TRK SYSTEM POTASSIUM UPTAKE PROTEIN"/>
    <property type="match status" value="1"/>
</dbReference>
<dbReference type="GO" id="GO:0071949">
    <property type="term" value="F:FAD binding"/>
    <property type="evidence" value="ECO:0007669"/>
    <property type="project" value="InterPro"/>
</dbReference>
<reference evidence="7 8" key="1">
    <citation type="journal article" date="2014" name="Genome Announc.">
        <title>Draft genome sequence of the pathogenic fungus Scedosporium apiospermum.</title>
        <authorList>
            <person name="Vandeputte P."/>
            <person name="Ghamrawi S."/>
            <person name="Rechenmann M."/>
            <person name="Iltis A."/>
            <person name="Giraud S."/>
            <person name="Fleury M."/>
            <person name="Thornton C."/>
            <person name="Delhaes L."/>
            <person name="Meyer W."/>
            <person name="Papon N."/>
            <person name="Bouchara J.P."/>
        </authorList>
    </citation>
    <scope>NUCLEOTIDE SEQUENCE [LARGE SCALE GENOMIC DNA]</scope>
    <source>
        <strain evidence="7 8">IHEM 14462</strain>
    </source>
</reference>
<evidence type="ECO:0000259" key="5">
    <source>
        <dbReference type="Pfam" id="PF01494"/>
    </source>
</evidence>
<evidence type="ECO:0000313" key="8">
    <source>
        <dbReference type="Proteomes" id="UP000028545"/>
    </source>
</evidence>
<keyword evidence="4 7" id="KW-0560">Oxidoreductase</keyword>
<dbReference type="GeneID" id="27725397"/>
<evidence type="ECO:0000256" key="1">
    <source>
        <dbReference type="ARBA" id="ARBA00007801"/>
    </source>
</evidence>
<dbReference type="InterPro" id="IPR036249">
    <property type="entry name" value="Thioredoxin-like_sf"/>
</dbReference>
<evidence type="ECO:0000256" key="4">
    <source>
        <dbReference type="ARBA" id="ARBA00023002"/>
    </source>
</evidence>
<evidence type="ECO:0000313" key="7">
    <source>
        <dbReference type="EMBL" id="KEZ42090.1"/>
    </source>
</evidence>
<dbReference type="CDD" id="cd02979">
    <property type="entry name" value="PHOX_C"/>
    <property type="match status" value="1"/>
</dbReference>
<evidence type="ECO:0000256" key="3">
    <source>
        <dbReference type="ARBA" id="ARBA00022827"/>
    </source>
</evidence>
<dbReference type="Gene3D" id="3.30.9.10">
    <property type="entry name" value="D-Amino Acid Oxidase, subunit A, domain 2"/>
    <property type="match status" value="1"/>
</dbReference>
<dbReference type="PANTHER" id="PTHR43004:SF10">
    <property type="entry name" value="2-MONOOXYGENASE, PUTATIVE (AFU_ORTHOLOGUE AFUA_6G11480)-RELATED"/>
    <property type="match status" value="1"/>
</dbReference>
<dbReference type="GO" id="GO:0018666">
    <property type="term" value="F:2,4-dichlorophenol 6-monooxygenase activity"/>
    <property type="evidence" value="ECO:0007669"/>
    <property type="project" value="UniProtKB-EC"/>
</dbReference>
<dbReference type="InterPro" id="IPR038220">
    <property type="entry name" value="PHOX_C_sf"/>
</dbReference>
<dbReference type="InterPro" id="IPR012941">
    <property type="entry name" value="Phe_hydrox_C_dim_dom"/>
</dbReference>
<keyword evidence="8" id="KW-1185">Reference proteome</keyword>
<proteinExistence type="inferred from homology"/>
<feature type="domain" description="FAD-binding" evidence="5">
    <location>
        <begin position="20"/>
        <end position="374"/>
    </location>
</feature>
<dbReference type="PRINTS" id="PR00420">
    <property type="entry name" value="RNGMNOXGNASE"/>
</dbReference>
<name>A0A084G428_PSEDA</name>
<keyword evidence="3" id="KW-0274">FAD</keyword>
<accession>A0A084G428</accession>
<dbReference type="Pfam" id="PF07976">
    <property type="entry name" value="Phe_hydrox_dim"/>
    <property type="match status" value="1"/>
</dbReference>
<comment type="caution">
    <text evidence="7">The sequence shown here is derived from an EMBL/GenBank/DDBJ whole genome shotgun (WGS) entry which is preliminary data.</text>
</comment>
<dbReference type="Proteomes" id="UP000028545">
    <property type="component" value="Unassembled WGS sequence"/>
</dbReference>
<keyword evidence="2" id="KW-0285">Flavoprotein</keyword>
<dbReference type="InterPro" id="IPR002938">
    <property type="entry name" value="FAD-bd"/>
</dbReference>
<dbReference type="RefSeq" id="XP_016641889.1">
    <property type="nucleotide sequence ID" value="XM_016788455.1"/>
</dbReference>
<gene>
    <name evidence="7" type="ORF">SAPIO_CDS6325</name>
</gene>
<dbReference type="NCBIfam" id="NF006144">
    <property type="entry name" value="PRK08294.1"/>
    <property type="match status" value="1"/>
</dbReference>
<organism evidence="7 8">
    <name type="scientific">Pseudallescheria apiosperma</name>
    <name type="common">Scedosporium apiospermum</name>
    <dbReference type="NCBI Taxonomy" id="563466"/>
    <lineage>
        <taxon>Eukaryota</taxon>
        <taxon>Fungi</taxon>
        <taxon>Dikarya</taxon>
        <taxon>Ascomycota</taxon>
        <taxon>Pezizomycotina</taxon>
        <taxon>Sordariomycetes</taxon>
        <taxon>Hypocreomycetidae</taxon>
        <taxon>Microascales</taxon>
        <taxon>Microascaceae</taxon>
        <taxon>Scedosporium</taxon>
    </lineage>
</organism>
<feature type="domain" description="Phenol hydroxylase-like C-terminal dimerisation" evidence="6">
    <location>
        <begin position="414"/>
        <end position="604"/>
    </location>
</feature>
<dbReference type="EMBL" id="JOWA01000102">
    <property type="protein sequence ID" value="KEZ42090.1"/>
    <property type="molecule type" value="Genomic_DNA"/>
</dbReference>
<dbReference type="OrthoDB" id="1716816at2759"/>
<dbReference type="OMA" id="VRFCDSK"/>
<dbReference type="Gene3D" id="3.40.30.20">
    <property type="match status" value="1"/>
</dbReference>
<dbReference type="AlphaFoldDB" id="A0A084G428"/>
<dbReference type="EC" id="1.14.13.20" evidence="7"/>
<evidence type="ECO:0000259" key="6">
    <source>
        <dbReference type="Pfam" id="PF07976"/>
    </source>
</evidence>
<sequence length="616" mass="68502">MQEKPGVSASAAFVPPLEEKVDVLICGSGSAGLCAAVWLARTGINYRILERGSGPLKHGQADGVQCRTVEVMESFGISEPLIQESYHVLEVAFWGEDGKGGISRGKTTPDTQPGLTHLPHVILSQGRINELMINETKRAGGESRIRYDCEVKDVKVDETRANDPNAHCVTVTAIQDGVERNFRAKYVLGCDGAHSQVRRSLGFSMVGDSTDAIWAVMDIHPQTNFPDIRKKTIIHSQAGNLMIIPREGDSMVRFYLELPNAKVASDVKLENLVPLIKDIFHPYTMDIAETVWFSAYVIGQRRADYFTQSHRVFLTGDACHTHSPKAGQGMNVSLQDGYNIGWKLAGILRGELRPDILKTYVSERQKTATELIEFDRFFTKLFNTAYRKENNISEEEFAKQFVKAGLYTAGLATEYLPSVLTVPSDEDRSLASGVEVGKRFPSTIVMRFSDARPLQLVKALPADSRWNLVIFPGDINNKDSMKRFETATLELIKLVNNFTSPDEDLNSVINPVVVLATERKDLSQSQIPDFYTPSIGRRRVRWLHNVFTDEAGPYSPHGHAYEKYGVDPSRGALIIVRPDHYVSKVLPLESAAQVSTFLEAFMIPIGERVASAIEKL</sequence>
<dbReference type="KEGG" id="sapo:SAPIO_CDS6325"/>
<dbReference type="VEuPathDB" id="FungiDB:SAPIO_CDS6325"/>
<dbReference type="InterPro" id="IPR050641">
    <property type="entry name" value="RIFMO-like"/>
</dbReference>
<dbReference type="SUPFAM" id="SSF51905">
    <property type="entry name" value="FAD/NAD(P)-binding domain"/>
    <property type="match status" value="1"/>
</dbReference>